<gene>
    <name evidence="2" type="ORF">DFP72DRAFT_1045677</name>
</gene>
<feature type="signal peptide" evidence="1">
    <location>
        <begin position="1"/>
        <end position="24"/>
    </location>
</feature>
<protein>
    <submittedName>
        <fullName evidence="2">Uncharacterized protein</fullName>
    </submittedName>
</protein>
<organism evidence="2 3">
    <name type="scientific">Ephemerocybe angulata</name>
    <dbReference type="NCBI Taxonomy" id="980116"/>
    <lineage>
        <taxon>Eukaryota</taxon>
        <taxon>Fungi</taxon>
        <taxon>Dikarya</taxon>
        <taxon>Basidiomycota</taxon>
        <taxon>Agaricomycotina</taxon>
        <taxon>Agaricomycetes</taxon>
        <taxon>Agaricomycetidae</taxon>
        <taxon>Agaricales</taxon>
        <taxon>Agaricineae</taxon>
        <taxon>Psathyrellaceae</taxon>
        <taxon>Ephemerocybe</taxon>
    </lineage>
</organism>
<name>A0A8H6I0K7_9AGAR</name>
<evidence type="ECO:0000256" key="1">
    <source>
        <dbReference type="SAM" id="SignalP"/>
    </source>
</evidence>
<feature type="chain" id="PRO_5034593080" evidence="1">
    <location>
        <begin position="25"/>
        <end position="163"/>
    </location>
</feature>
<proteinExistence type="predicted"/>
<comment type="caution">
    <text evidence="2">The sequence shown here is derived from an EMBL/GenBank/DDBJ whole genome shotgun (WGS) entry which is preliminary data.</text>
</comment>
<evidence type="ECO:0000313" key="2">
    <source>
        <dbReference type="EMBL" id="KAF6755213.1"/>
    </source>
</evidence>
<dbReference type="Proteomes" id="UP000521943">
    <property type="component" value="Unassembled WGS sequence"/>
</dbReference>
<keyword evidence="1" id="KW-0732">Signal</keyword>
<evidence type="ECO:0000313" key="3">
    <source>
        <dbReference type="Proteomes" id="UP000521943"/>
    </source>
</evidence>
<reference evidence="2 3" key="1">
    <citation type="submission" date="2020-07" db="EMBL/GenBank/DDBJ databases">
        <title>Comparative genomics of pyrophilous fungi reveals a link between fire events and developmental genes.</title>
        <authorList>
            <consortium name="DOE Joint Genome Institute"/>
            <person name="Steindorff A.S."/>
            <person name="Carver A."/>
            <person name="Calhoun S."/>
            <person name="Stillman K."/>
            <person name="Liu H."/>
            <person name="Lipzen A."/>
            <person name="Pangilinan J."/>
            <person name="Labutti K."/>
            <person name="Bruns T.D."/>
            <person name="Grigoriev I.V."/>
        </authorList>
    </citation>
    <scope>NUCLEOTIDE SEQUENCE [LARGE SCALE GENOMIC DNA]</scope>
    <source>
        <strain evidence="2 3">CBS 144469</strain>
    </source>
</reference>
<sequence length="163" mass="17885">MKFNLASILGTVLAAGAAFNIAYAHSDHENVNFARSFVDELSTRSSSVEVPFQHSLREFLEGAVSAHRRALDSDYGADLEARDTVRVVVQEIPGVRARPPHFSQEVDRNTKASKILEMANAFHKKKAQSLKPANVRGASNVRLYKSLAELFSPNAKSIHLALA</sequence>
<dbReference type="AlphaFoldDB" id="A0A8H6I0K7"/>
<dbReference type="EMBL" id="JACGCI010000031">
    <property type="protein sequence ID" value="KAF6755213.1"/>
    <property type="molecule type" value="Genomic_DNA"/>
</dbReference>
<keyword evidence="3" id="KW-1185">Reference proteome</keyword>
<accession>A0A8H6I0K7</accession>